<comment type="caution">
    <text evidence="2">The sequence shown here is derived from an EMBL/GenBank/DDBJ whole genome shotgun (WGS) entry which is preliminary data.</text>
</comment>
<keyword evidence="3" id="KW-1185">Reference proteome</keyword>
<sequence length="164" mass="16555">MEANGRTSTGPSHGHGGREGGWEEGAEPADLAAIVLHQQSMCGGLKLKRKRSTGGGSIASLPPACPLACLPANCLPALLLLVCLPPNCLLALLPARLPALLPVCLPTANCQLPTANFLPACPPSCLSARLPACLPAANCLPTCPPSCLPPAHLSALLGTAGLHD</sequence>
<organism evidence="2 3">
    <name type="scientific">Liparis tanakae</name>
    <name type="common">Tanaka's snailfish</name>
    <dbReference type="NCBI Taxonomy" id="230148"/>
    <lineage>
        <taxon>Eukaryota</taxon>
        <taxon>Metazoa</taxon>
        <taxon>Chordata</taxon>
        <taxon>Craniata</taxon>
        <taxon>Vertebrata</taxon>
        <taxon>Euteleostomi</taxon>
        <taxon>Actinopterygii</taxon>
        <taxon>Neopterygii</taxon>
        <taxon>Teleostei</taxon>
        <taxon>Neoteleostei</taxon>
        <taxon>Acanthomorphata</taxon>
        <taxon>Eupercaria</taxon>
        <taxon>Perciformes</taxon>
        <taxon>Cottioidei</taxon>
        <taxon>Cottales</taxon>
        <taxon>Liparidae</taxon>
        <taxon>Liparis</taxon>
    </lineage>
</organism>
<name>A0A4Z2G8H4_9TELE</name>
<evidence type="ECO:0000313" key="2">
    <source>
        <dbReference type="EMBL" id="TNN49430.1"/>
    </source>
</evidence>
<dbReference type="EMBL" id="SRLO01000657">
    <property type="protein sequence ID" value="TNN49430.1"/>
    <property type="molecule type" value="Genomic_DNA"/>
</dbReference>
<dbReference type="AlphaFoldDB" id="A0A4Z2G8H4"/>
<evidence type="ECO:0000256" key="1">
    <source>
        <dbReference type="SAM" id="MobiDB-lite"/>
    </source>
</evidence>
<dbReference type="Proteomes" id="UP000314294">
    <property type="component" value="Unassembled WGS sequence"/>
</dbReference>
<proteinExistence type="predicted"/>
<gene>
    <name evidence="2" type="ORF">EYF80_040385</name>
</gene>
<feature type="region of interest" description="Disordered" evidence="1">
    <location>
        <begin position="1"/>
        <end position="23"/>
    </location>
</feature>
<reference evidence="2 3" key="1">
    <citation type="submission" date="2019-03" db="EMBL/GenBank/DDBJ databases">
        <title>First draft genome of Liparis tanakae, snailfish: a comprehensive survey of snailfish specific genes.</title>
        <authorList>
            <person name="Kim W."/>
            <person name="Song I."/>
            <person name="Jeong J.-H."/>
            <person name="Kim D."/>
            <person name="Kim S."/>
            <person name="Ryu S."/>
            <person name="Song J.Y."/>
            <person name="Lee S.K."/>
        </authorList>
    </citation>
    <scope>NUCLEOTIDE SEQUENCE [LARGE SCALE GENOMIC DNA]</scope>
    <source>
        <tissue evidence="2">Muscle</tissue>
    </source>
</reference>
<evidence type="ECO:0000313" key="3">
    <source>
        <dbReference type="Proteomes" id="UP000314294"/>
    </source>
</evidence>
<accession>A0A4Z2G8H4</accession>
<protein>
    <submittedName>
        <fullName evidence="2">Uncharacterized protein</fullName>
    </submittedName>
</protein>